<organism evidence="2">
    <name type="scientific">Salpingoeca rosetta (strain ATCC 50818 / BSB-021)</name>
    <dbReference type="NCBI Taxonomy" id="946362"/>
    <lineage>
        <taxon>Eukaryota</taxon>
        <taxon>Choanoflagellata</taxon>
        <taxon>Craspedida</taxon>
        <taxon>Salpingoecidae</taxon>
        <taxon>Salpingoeca</taxon>
    </lineage>
</organism>
<proteinExistence type="predicted"/>
<dbReference type="EMBL" id="GL832958">
    <property type="protein sequence ID" value="EGD80669.1"/>
    <property type="molecule type" value="Genomic_DNA"/>
</dbReference>
<dbReference type="AlphaFoldDB" id="F2TZU1"/>
<gene>
    <name evidence="1" type="ORF">PTSG_01259</name>
</gene>
<dbReference type="InParanoid" id="F2TZU1"/>
<evidence type="ECO:0000313" key="1">
    <source>
        <dbReference type="EMBL" id="EGD80669.1"/>
    </source>
</evidence>
<protein>
    <submittedName>
        <fullName evidence="1">Uncharacterized protein</fullName>
    </submittedName>
</protein>
<name>F2TZU1_SALR5</name>
<dbReference type="GeneID" id="16077826"/>
<dbReference type="RefSeq" id="XP_004997230.1">
    <property type="nucleotide sequence ID" value="XM_004997173.1"/>
</dbReference>
<sequence>MSTTTTAVVDLCKDADKFKPLQPYLSFYRMADFAFAGPETLAEPFPRNTHLRKLARLFFFQHSEEGDEPVDIDTHQGRGQVLAPTKTLAKWNTLDLSSRYTSSKINLTGEKQISSLKDDIVGWLQDIPDKSVRCLNLAFCNLLDGDLTYVAEAAELLQDKGKVHDNGLVVTLRGSRFHDDFDGLKQLLHHCRLVDICTTPMASIDNKGKLKDLHTTGVLDKVLFIPLHFRLDAALLDTFGPEGLQGSGIEAAADAARNEARKLRPPPHDRTAAKLYRDDLYQRLEDVRAEVLTQQEKMNNGSGMQRQHAVMRDLLLRLASEHLGTTVDTQGMSSVADLVRLLATMRADEG</sequence>
<evidence type="ECO:0000313" key="2">
    <source>
        <dbReference type="Proteomes" id="UP000007799"/>
    </source>
</evidence>
<dbReference type="Proteomes" id="UP000007799">
    <property type="component" value="Unassembled WGS sequence"/>
</dbReference>
<dbReference type="KEGG" id="sre:PTSG_01259"/>
<reference evidence="1" key="1">
    <citation type="submission" date="2009-08" db="EMBL/GenBank/DDBJ databases">
        <title>Annotation of Salpingoeca rosetta.</title>
        <authorList>
            <consortium name="The Broad Institute Genome Sequencing Platform"/>
            <person name="Russ C."/>
            <person name="Cuomo C."/>
            <person name="Burger G."/>
            <person name="Gray M.W."/>
            <person name="Holland P.W.H."/>
            <person name="King N."/>
            <person name="Lang F.B.F."/>
            <person name="Roger A.J."/>
            <person name="Ruiz-Trillo I."/>
            <person name="Young S.K."/>
            <person name="Zeng Q."/>
            <person name="Gargeya S."/>
            <person name="Alvarado L."/>
            <person name="Berlin A."/>
            <person name="Chapman S.B."/>
            <person name="Chen Z."/>
            <person name="Freedman E."/>
            <person name="Gellesch M."/>
            <person name="Goldberg J."/>
            <person name="Griggs A."/>
            <person name="Gujja S."/>
            <person name="Heilman E."/>
            <person name="Heiman D."/>
            <person name="Howarth C."/>
            <person name="Mehta T."/>
            <person name="Neiman D."/>
            <person name="Pearson M."/>
            <person name="Roberts A."/>
            <person name="Saif S."/>
            <person name="Shea T."/>
            <person name="Shenoy N."/>
            <person name="Sisk P."/>
            <person name="Stolte C."/>
            <person name="Sykes S."/>
            <person name="White J."/>
            <person name="Yandava C."/>
            <person name="Haas B."/>
            <person name="Nusbaum C."/>
            <person name="Birren B."/>
        </authorList>
    </citation>
    <scope>NUCLEOTIDE SEQUENCE [LARGE SCALE GENOMIC DNA]</scope>
    <source>
        <strain evidence="1">ATCC 50818</strain>
    </source>
</reference>
<accession>F2TZU1</accession>
<keyword evidence="2" id="KW-1185">Reference proteome</keyword>